<dbReference type="PANTHER" id="PTHR43393">
    <property type="entry name" value="CYTOKININ RIBOSIDE 5'-MONOPHOSPHATE PHOSPHORIBOHYDROLASE"/>
    <property type="match status" value="1"/>
</dbReference>
<dbReference type="GO" id="GO:0005829">
    <property type="term" value="C:cytosol"/>
    <property type="evidence" value="ECO:0007669"/>
    <property type="project" value="TreeGrafter"/>
</dbReference>
<comment type="caution">
    <text evidence="1">The sequence shown here is derived from an EMBL/GenBank/DDBJ whole genome shotgun (WGS) entry which is preliminary data.</text>
</comment>
<dbReference type="RefSeq" id="WP_184856594.1">
    <property type="nucleotide sequence ID" value="NZ_JACHLK010000003.1"/>
</dbReference>
<dbReference type="Pfam" id="PF18306">
    <property type="entry name" value="LDcluster4"/>
    <property type="match status" value="1"/>
</dbReference>
<proteinExistence type="predicted"/>
<dbReference type="EMBL" id="JACHLK010000003">
    <property type="protein sequence ID" value="MBB6559156.1"/>
    <property type="molecule type" value="Genomic_DNA"/>
</dbReference>
<protein>
    <submittedName>
        <fullName evidence="1">Uncharacterized protein (TIGR00725 family)</fullName>
    </submittedName>
</protein>
<evidence type="ECO:0000313" key="2">
    <source>
        <dbReference type="Proteomes" id="UP000575083"/>
    </source>
</evidence>
<evidence type="ECO:0000313" key="1">
    <source>
        <dbReference type="EMBL" id="MBB6559156.1"/>
    </source>
</evidence>
<dbReference type="SUPFAM" id="SSF102405">
    <property type="entry name" value="MCP/YpsA-like"/>
    <property type="match status" value="1"/>
</dbReference>
<organism evidence="1 2">
    <name type="scientific">Acidovorax soli</name>
    <dbReference type="NCBI Taxonomy" id="592050"/>
    <lineage>
        <taxon>Bacteria</taxon>
        <taxon>Pseudomonadati</taxon>
        <taxon>Pseudomonadota</taxon>
        <taxon>Betaproteobacteria</taxon>
        <taxon>Burkholderiales</taxon>
        <taxon>Comamonadaceae</taxon>
        <taxon>Acidovorax</taxon>
    </lineage>
</organism>
<dbReference type="InterPro" id="IPR041164">
    <property type="entry name" value="LDcluster4"/>
</dbReference>
<dbReference type="PANTHER" id="PTHR43393:SF3">
    <property type="entry name" value="LYSINE DECARBOXYLASE-LIKE PROTEIN"/>
    <property type="match status" value="1"/>
</dbReference>
<sequence>MSLRDNASAVQAIETWPEPVLQALQRLALRQQGPGRHRQPVAVIGPGDAGVAECAAAHAVAHALAGAGMVIICGGRGGVMAAASRGATEAGGMAVGILPEDDDANANEWLSVAVPTGMGEMRNAIVARSGVCLVAIGSNLGTLSEMALGLKWGKPVFELYGGVQLPGAVPAADVHDLLAKVLACLLA</sequence>
<dbReference type="NCBIfam" id="TIGR00725">
    <property type="entry name" value="TIGR00725 family protein"/>
    <property type="match status" value="1"/>
</dbReference>
<dbReference type="Gene3D" id="3.40.50.450">
    <property type="match status" value="1"/>
</dbReference>
<dbReference type="InterPro" id="IPR052341">
    <property type="entry name" value="LOG_family_nucleotidases"/>
</dbReference>
<name>A0A7X0U8H7_9BURK</name>
<reference evidence="1 2" key="1">
    <citation type="submission" date="2020-08" db="EMBL/GenBank/DDBJ databases">
        <title>Functional genomics of gut bacteria from endangered species of beetles.</title>
        <authorList>
            <person name="Carlos-Shanley C."/>
        </authorList>
    </citation>
    <scope>NUCLEOTIDE SEQUENCE [LARGE SCALE GENOMIC DNA]</scope>
    <source>
        <strain evidence="1 2">S00198</strain>
    </source>
</reference>
<accession>A0A7X0U8H7</accession>
<keyword evidence="2" id="KW-1185">Reference proteome</keyword>
<gene>
    <name evidence="1" type="ORF">HNP48_001823</name>
</gene>
<dbReference type="Proteomes" id="UP000575083">
    <property type="component" value="Unassembled WGS sequence"/>
</dbReference>
<dbReference type="AlphaFoldDB" id="A0A7X0U8H7"/>
<dbReference type="InterPro" id="IPR005268">
    <property type="entry name" value="CHP00725"/>
</dbReference>